<dbReference type="Gene3D" id="3.30.70.660">
    <property type="entry name" value="Pseudouridine synthase I, catalytic domain, C-terminal subdomain"/>
    <property type="match status" value="1"/>
</dbReference>
<dbReference type="PIRSF" id="PIRSF001430">
    <property type="entry name" value="tRNA_psdUrid_synth"/>
    <property type="match status" value="1"/>
</dbReference>
<feature type="binding site" evidence="4 6">
    <location>
        <position position="132"/>
    </location>
    <ligand>
        <name>substrate</name>
    </ligand>
</feature>
<proteinExistence type="inferred from homology"/>
<dbReference type="InterPro" id="IPR001406">
    <property type="entry name" value="PsdUridine_synth_TruA"/>
</dbReference>
<dbReference type="Pfam" id="PF01416">
    <property type="entry name" value="PseudoU_synth_1"/>
    <property type="match status" value="2"/>
</dbReference>
<dbReference type="HAMAP" id="MF_00171">
    <property type="entry name" value="TruA"/>
    <property type="match status" value="1"/>
</dbReference>
<evidence type="ECO:0000256" key="3">
    <source>
        <dbReference type="ARBA" id="ARBA00023235"/>
    </source>
</evidence>
<protein>
    <recommendedName>
        <fullName evidence="4">tRNA pseudouridine synthase A</fullName>
        <ecNumber evidence="4">5.4.99.12</ecNumber>
    </recommendedName>
    <alternativeName>
        <fullName evidence="4">tRNA pseudouridine(38-40) synthase</fullName>
    </alternativeName>
    <alternativeName>
        <fullName evidence="4">tRNA pseudouridylate synthase I</fullName>
    </alternativeName>
    <alternativeName>
        <fullName evidence="4">tRNA-uridine isomerase I</fullName>
    </alternativeName>
</protein>
<dbReference type="GO" id="GO:0003723">
    <property type="term" value="F:RNA binding"/>
    <property type="evidence" value="ECO:0007669"/>
    <property type="project" value="InterPro"/>
</dbReference>
<evidence type="ECO:0000259" key="9">
    <source>
        <dbReference type="Pfam" id="PF01416"/>
    </source>
</evidence>
<dbReference type="PANTHER" id="PTHR11142">
    <property type="entry name" value="PSEUDOURIDYLATE SYNTHASE"/>
    <property type="match status" value="1"/>
</dbReference>
<dbReference type="InterPro" id="IPR020097">
    <property type="entry name" value="PsdUridine_synth_TruA_a/b_dom"/>
</dbReference>
<feature type="domain" description="Pseudouridine synthase I TruA alpha/beta" evidence="9">
    <location>
        <begin position="12"/>
        <end position="68"/>
    </location>
</feature>
<name>A0A1H3YP47_9ACTO</name>
<evidence type="ECO:0000313" key="10">
    <source>
        <dbReference type="EMBL" id="SEA13295.1"/>
    </source>
</evidence>
<evidence type="ECO:0000256" key="2">
    <source>
        <dbReference type="ARBA" id="ARBA00022694"/>
    </source>
</evidence>
<comment type="subunit">
    <text evidence="4">Homodimer.</text>
</comment>
<dbReference type="GO" id="GO:0160147">
    <property type="term" value="F:tRNA pseudouridine(38-40) synthase activity"/>
    <property type="evidence" value="ECO:0007669"/>
    <property type="project" value="UniProtKB-EC"/>
</dbReference>
<evidence type="ECO:0000256" key="4">
    <source>
        <dbReference type="HAMAP-Rule" id="MF_00171"/>
    </source>
</evidence>
<evidence type="ECO:0000313" key="11">
    <source>
        <dbReference type="Proteomes" id="UP000199288"/>
    </source>
</evidence>
<dbReference type="Proteomes" id="UP000199288">
    <property type="component" value="Unassembled WGS sequence"/>
</dbReference>
<dbReference type="AlphaFoldDB" id="A0A1H3YP47"/>
<reference evidence="11" key="1">
    <citation type="submission" date="2016-10" db="EMBL/GenBank/DDBJ databases">
        <authorList>
            <person name="Varghese N."/>
            <person name="Submissions S."/>
        </authorList>
    </citation>
    <scope>NUCLEOTIDE SEQUENCE [LARGE SCALE GENOMIC DNA]</scope>
    <source>
        <strain evidence="11">KPR-1</strain>
    </source>
</reference>
<dbReference type="GO" id="GO:0031119">
    <property type="term" value="P:tRNA pseudouridine synthesis"/>
    <property type="evidence" value="ECO:0007669"/>
    <property type="project" value="UniProtKB-UniRule"/>
</dbReference>
<feature type="domain" description="Pseudouridine synthase I TruA alpha/beta" evidence="9">
    <location>
        <begin position="167"/>
        <end position="268"/>
    </location>
</feature>
<dbReference type="PANTHER" id="PTHR11142:SF0">
    <property type="entry name" value="TRNA PSEUDOURIDINE SYNTHASE-LIKE 1"/>
    <property type="match status" value="1"/>
</dbReference>
<organism evidence="10 11">
    <name type="scientific">Bowdeniella nasicola</name>
    <dbReference type="NCBI Taxonomy" id="208480"/>
    <lineage>
        <taxon>Bacteria</taxon>
        <taxon>Bacillati</taxon>
        <taxon>Actinomycetota</taxon>
        <taxon>Actinomycetes</taxon>
        <taxon>Actinomycetales</taxon>
        <taxon>Actinomycetaceae</taxon>
        <taxon>Bowdeniella</taxon>
    </lineage>
</organism>
<dbReference type="InterPro" id="IPR020095">
    <property type="entry name" value="PsdUridine_synth_TruA_C"/>
</dbReference>
<gene>
    <name evidence="4" type="primary">truA</name>
    <name evidence="10" type="ORF">SAMN02910418_00951</name>
</gene>
<feature type="region of interest" description="Disordered" evidence="8">
    <location>
        <begin position="273"/>
        <end position="294"/>
    </location>
</feature>
<comment type="similarity">
    <text evidence="1 4 7">Belongs to the tRNA pseudouridine synthase TruA family.</text>
</comment>
<dbReference type="Gene3D" id="3.30.70.580">
    <property type="entry name" value="Pseudouridine synthase I, catalytic domain, N-terminal subdomain"/>
    <property type="match status" value="1"/>
</dbReference>
<dbReference type="CDD" id="cd02570">
    <property type="entry name" value="PseudoU_synth_EcTruA"/>
    <property type="match status" value="1"/>
</dbReference>
<dbReference type="InterPro" id="IPR020103">
    <property type="entry name" value="PsdUridine_synth_cat_dom_sf"/>
</dbReference>
<comment type="catalytic activity">
    <reaction evidence="4 7">
        <text>uridine(38/39/40) in tRNA = pseudouridine(38/39/40) in tRNA</text>
        <dbReference type="Rhea" id="RHEA:22376"/>
        <dbReference type="Rhea" id="RHEA-COMP:10085"/>
        <dbReference type="Rhea" id="RHEA-COMP:10087"/>
        <dbReference type="ChEBI" id="CHEBI:65314"/>
        <dbReference type="ChEBI" id="CHEBI:65315"/>
        <dbReference type="EC" id="5.4.99.12"/>
    </reaction>
</comment>
<dbReference type="NCBIfam" id="TIGR00071">
    <property type="entry name" value="hisT_truA"/>
    <property type="match status" value="1"/>
</dbReference>
<dbReference type="OrthoDB" id="9811823at2"/>
<dbReference type="EC" id="5.4.99.12" evidence="4"/>
<keyword evidence="3 4" id="KW-0413">Isomerase</keyword>
<evidence type="ECO:0000256" key="7">
    <source>
        <dbReference type="RuleBase" id="RU003792"/>
    </source>
</evidence>
<keyword evidence="11" id="KW-1185">Reference proteome</keyword>
<comment type="caution">
    <text evidence="4">Lacks conserved residue(s) required for the propagation of feature annotation.</text>
</comment>
<comment type="function">
    <text evidence="4">Formation of pseudouridine at positions 38, 39 and 40 in the anticodon stem and loop of transfer RNAs.</text>
</comment>
<evidence type="ECO:0000256" key="5">
    <source>
        <dbReference type="PIRSR" id="PIRSR001430-1"/>
    </source>
</evidence>
<feature type="active site" description="Nucleophile" evidence="4 5">
    <location>
        <position position="55"/>
    </location>
</feature>
<dbReference type="SUPFAM" id="SSF55120">
    <property type="entry name" value="Pseudouridine synthase"/>
    <property type="match status" value="1"/>
</dbReference>
<sequence length="294" mass="31851">MTCVRRIRLDLAYDGTQFSGWAAQSGQRTVEGVLTEALATVLREDVRLTVAGRTDAGVHAAGQVAHFDCSADAWLALPGRSDRAPADALIDRLHGIMTRGGAPPKSSDVVVHRAEEVSRDFDARFAAIGRSYRYRITDLSAGGFDPLTRHCRWWVREHLAADAMQAAADYLIGEWDFAALCKPREGATTIRRLLTCAVTRSEAGIEIDLAADAFCHSMVRSIVGCLVEVGRGKKSPDWMGEVLARKDRSLAAAVAPAHGLTLTAVRYPPPEQWAARQEATRQVRTSAAGRGSAD</sequence>
<dbReference type="InterPro" id="IPR020094">
    <property type="entry name" value="TruA/RsuA/RluB/E/F_N"/>
</dbReference>
<dbReference type="EMBL" id="FNQV01000005">
    <property type="protein sequence ID" value="SEA13295.1"/>
    <property type="molecule type" value="Genomic_DNA"/>
</dbReference>
<evidence type="ECO:0000256" key="8">
    <source>
        <dbReference type="SAM" id="MobiDB-lite"/>
    </source>
</evidence>
<keyword evidence="2 4" id="KW-0819">tRNA processing</keyword>
<evidence type="ECO:0000256" key="1">
    <source>
        <dbReference type="ARBA" id="ARBA00009375"/>
    </source>
</evidence>
<evidence type="ECO:0000256" key="6">
    <source>
        <dbReference type="PIRSR" id="PIRSR001430-2"/>
    </source>
</evidence>
<accession>A0A1H3YP47</accession>